<dbReference type="EMBL" id="RLII01000003">
    <property type="protein sequence ID" value="RXE60075.1"/>
    <property type="molecule type" value="Genomic_DNA"/>
</dbReference>
<dbReference type="RefSeq" id="WP_069193261.1">
    <property type="nucleotide sequence ID" value="NZ_RLII01000003.1"/>
</dbReference>
<proteinExistence type="predicted"/>
<reference evidence="4" key="1">
    <citation type="submission" date="2018-11" db="EMBL/GenBank/DDBJ databases">
        <title>Genome sequencing of a novel mesophilic and cellulolytic organism within the genus Hungateiclostridium.</title>
        <authorList>
            <person name="Rettenmaier R."/>
            <person name="Liebl W."/>
            <person name="Zverlov V."/>
        </authorList>
    </citation>
    <scope>NUCLEOTIDE SEQUENCE [LARGE SCALE GENOMIC DNA]</scope>
    <source>
        <strain evidence="4">N2K1</strain>
    </source>
</reference>
<evidence type="ECO:0000313" key="3">
    <source>
        <dbReference type="EMBL" id="RXE60075.1"/>
    </source>
</evidence>
<accession>A0A4Q0I833</accession>
<comment type="caution">
    <text evidence="3">The sequence shown here is derived from an EMBL/GenBank/DDBJ whole genome shotgun (WGS) entry which is preliminary data.</text>
</comment>
<gene>
    <name evidence="3" type="ORF">EFD62_04785</name>
</gene>
<dbReference type="Proteomes" id="UP000289166">
    <property type="component" value="Unassembled WGS sequence"/>
</dbReference>
<feature type="transmembrane region" description="Helical" evidence="2">
    <location>
        <begin position="165"/>
        <end position="189"/>
    </location>
</feature>
<keyword evidence="2" id="KW-0812">Transmembrane</keyword>
<keyword evidence="4" id="KW-1185">Reference proteome</keyword>
<feature type="region of interest" description="Disordered" evidence="1">
    <location>
        <begin position="113"/>
        <end position="132"/>
    </location>
</feature>
<keyword evidence="2" id="KW-0472">Membrane</keyword>
<organism evidence="3 4">
    <name type="scientific">Acetivibrio mesophilus</name>
    <dbReference type="NCBI Taxonomy" id="2487273"/>
    <lineage>
        <taxon>Bacteria</taxon>
        <taxon>Bacillati</taxon>
        <taxon>Bacillota</taxon>
        <taxon>Clostridia</taxon>
        <taxon>Eubacteriales</taxon>
        <taxon>Oscillospiraceae</taxon>
        <taxon>Acetivibrio</taxon>
    </lineage>
</organism>
<keyword evidence="2" id="KW-1133">Transmembrane helix</keyword>
<sequence length="233" mass="25388">MDNIGNSRKMCNFCGENIASDFKRCPYCGSLLELDASYLDAGSQGIVDTIDEDSEVDTADSAYRFEKSINDSNSVTDFTGKPVSSEQYLNYDDDDFALREALANREALINKADAPIENNNPEKSSSMKKPEIRPGNLAATKPIKAEVNNIYSDNLKQPLGNGMKVFMVTLSNLLPGIGQLFGVIAAIVLMNTEGDKDRKSFGVALLVSSVIAFVVSIVAFAFLILCFFSLDFS</sequence>
<protein>
    <submittedName>
        <fullName evidence="3">Uncharacterized protein</fullName>
    </submittedName>
</protein>
<dbReference type="AlphaFoldDB" id="A0A4Q0I833"/>
<evidence type="ECO:0000256" key="2">
    <source>
        <dbReference type="SAM" id="Phobius"/>
    </source>
</evidence>
<evidence type="ECO:0000313" key="4">
    <source>
        <dbReference type="Proteomes" id="UP000289166"/>
    </source>
</evidence>
<evidence type="ECO:0000256" key="1">
    <source>
        <dbReference type="SAM" id="MobiDB-lite"/>
    </source>
</evidence>
<feature type="transmembrane region" description="Helical" evidence="2">
    <location>
        <begin position="201"/>
        <end position="230"/>
    </location>
</feature>
<dbReference type="OrthoDB" id="2084533at2"/>
<name>A0A4Q0I833_9FIRM</name>